<dbReference type="InterPro" id="IPR019734">
    <property type="entry name" value="TPR_rpt"/>
</dbReference>
<accession>A0ABC8CSL9</accession>
<dbReference type="PROSITE" id="PS50005">
    <property type="entry name" value="TPR"/>
    <property type="match status" value="1"/>
</dbReference>
<organism evidence="2 3">
    <name type="scientific">Clostridium botulinum</name>
    <dbReference type="NCBI Taxonomy" id="1491"/>
    <lineage>
        <taxon>Bacteria</taxon>
        <taxon>Bacillati</taxon>
        <taxon>Bacillota</taxon>
        <taxon>Clostridia</taxon>
        <taxon>Eubacteriales</taxon>
        <taxon>Clostridiaceae</taxon>
        <taxon>Clostridium</taxon>
    </lineage>
</organism>
<evidence type="ECO:0000256" key="1">
    <source>
        <dbReference type="PROSITE-ProRule" id="PRU00339"/>
    </source>
</evidence>
<dbReference type="Proteomes" id="UP000240615">
    <property type="component" value="Chromosome"/>
</dbReference>
<evidence type="ECO:0000313" key="2">
    <source>
        <dbReference type="EMBL" id="AVQ38043.1"/>
    </source>
</evidence>
<sequence>MELHKIIKKLQGVMEFDFDERAIFFEKYRNIIKLEICDNPSNIEAYCLMAMITCELREDIEKSIKILEECYDQNQSKFSDTGFALWATNMAYFLIEECGGKDSEERAVELLSQAISRNSNYPSTYYSYGKLHFLKNDFRKASILFGKAFELYPKKSYKYCEAISLLASSNKEEGISQLKSLYSYPFKDEEIDVRIALTLGRELALSGSVYEAKKMAEILLKMEYREFDIEIDEMADFMYILGDYKTCVELYNKYEFLEEASWLNKYFYALKQLGQINIAEKRLQEITEKIEKGIHEEELNPTDWESYEDYKDYISSETKRLKDIKEGYNKIFVHFVDILPDAYYDIFYECYYINCPRHYWE</sequence>
<dbReference type="AlphaFoldDB" id="A0ABC8CSL9"/>
<evidence type="ECO:0000313" key="3">
    <source>
        <dbReference type="Proteomes" id="UP000240615"/>
    </source>
</evidence>
<dbReference type="SUPFAM" id="SSF81901">
    <property type="entry name" value="HCP-like"/>
    <property type="match status" value="1"/>
</dbReference>
<feature type="repeat" description="TPR" evidence="1">
    <location>
        <begin position="122"/>
        <end position="155"/>
    </location>
</feature>
<reference evidence="2 3" key="1">
    <citation type="submission" date="2018-01" db="EMBL/GenBank/DDBJ databases">
        <title>Genetic Diversity of Clostridium botulinum in seafood.</title>
        <authorList>
            <person name="Athira V."/>
            <person name="Arun Jyothi P.V."/>
            <person name="Lalitha K.V."/>
            <person name="Joseph T.C."/>
        </authorList>
    </citation>
    <scope>NUCLEOTIDE SEQUENCE [LARGE SCALE GENOMIC DNA]</scope>
    <source>
        <strain evidence="2 3">Mfbjulcb8</strain>
    </source>
</reference>
<keyword evidence="1" id="KW-0802">TPR repeat</keyword>
<name>A0ABC8CSL9_CLOBO</name>
<dbReference type="Gene3D" id="1.25.40.10">
    <property type="entry name" value="Tetratricopeptide repeat domain"/>
    <property type="match status" value="1"/>
</dbReference>
<gene>
    <name evidence="2" type="ORF">C7M56_04845</name>
</gene>
<protein>
    <recommendedName>
        <fullName evidence="4">Tetratricopeptide repeat protein</fullName>
    </recommendedName>
</protein>
<proteinExistence type="predicted"/>
<evidence type="ECO:0008006" key="4">
    <source>
        <dbReference type="Google" id="ProtNLM"/>
    </source>
</evidence>
<dbReference type="InterPro" id="IPR011990">
    <property type="entry name" value="TPR-like_helical_dom_sf"/>
</dbReference>
<dbReference type="EMBL" id="CP027777">
    <property type="protein sequence ID" value="AVQ38043.1"/>
    <property type="molecule type" value="Genomic_DNA"/>
</dbReference>
<dbReference type="RefSeq" id="WP_159034508.1">
    <property type="nucleotide sequence ID" value="NZ_CP027777.1"/>
</dbReference>